<dbReference type="EMBL" id="UINC01038607">
    <property type="protein sequence ID" value="SVB35865.1"/>
    <property type="molecule type" value="Genomic_DNA"/>
</dbReference>
<organism evidence="1">
    <name type="scientific">marine metagenome</name>
    <dbReference type="NCBI Taxonomy" id="408172"/>
    <lineage>
        <taxon>unclassified sequences</taxon>
        <taxon>metagenomes</taxon>
        <taxon>ecological metagenomes</taxon>
    </lineage>
</organism>
<reference evidence="1" key="1">
    <citation type="submission" date="2018-05" db="EMBL/GenBank/DDBJ databases">
        <authorList>
            <person name="Lanie J.A."/>
            <person name="Ng W.-L."/>
            <person name="Kazmierczak K.M."/>
            <person name="Andrzejewski T.M."/>
            <person name="Davidsen T.M."/>
            <person name="Wayne K.J."/>
            <person name="Tettelin H."/>
            <person name="Glass J.I."/>
            <person name="Rusch D."/>
            <person name="Podicherti R."/>
            <person name="Tsui H.-C.T."/>
            <person name="Winkler M.E."/>
        </authorList>
    </citation>
    <scope>NUCLEOTIDE SEQUENCE</scope>
</reference>
<protein>
    <recommendedName>
        <fullName evidence="2">NADP-dependent oxidoreductase domain-containing protein</fullName>
    </recommendedName>
</protein>
<evidence type="ECO:0008006" key="2">
    <source>
        <dbReference type="Google" id="ProtNLM"/>
    </source>
</evidence>
<accession>A0A382DC75</accession>
<feature type="non-terminal residue" evidence="1">
    <location>
        <position position="105"/>
    </location>
</feature>
<dbReference type="SUPFAM" id="SSF51430">
    <property type="entry name" value="NAD(P)-linked oxidoreductase"/>
    <property type="match status" value="1"/>
</dbReference>
<dbReference type="AlphaFoldDB" id="A0A382DC75"/>
<sequence>MLLATSNISYKNTTKLTDRNMNIAGHATAKGTDEYCRRFLDRFDQGHFHSVEKLRWSSIGLGTYLGKPDTKTDKLVAKAVIQSIEGGINVIDTAINYRRQHGEKS</sequence>
<evidence type="ECO:0000313" key="1">
    <source>
        <dbReference type="EMBL" id="SVB35865.1"/>
    </source>
</evidence>
<gene>
    <name evidence="1" type="ORF">METZ01_LOCUS188719</name>
</gene>
<name>A0A382DC75_9ZZZZ</name>
<proteinExistence type="predicted"/>
<dbReference type="InterPro" id="IPR036812">
    <property type="entry name" value="NAD(P)_OxRdtase_dom_sf"/>
</dbReference>
<dbReference type="Gene3D" id="3.20.20.100">
    <property type="entry name" value="NADP-dependent oxidoreductase domain"/>
    <property type="match status" value="1"/>
</dbReference>